<dbReference type="Proteomes" id="UP000315995">
    <property type="component" value="Chromosome"/>
</dbReference>
<keyword evidence="1" id="KW-0732">Signal</keyword>
<keyword evidence="4" id="KW-1185">Reference proteome</keyword>
<dbReference type="Pfam" id="PF07635">
    <property type="entry name" value="PSCyt1"/>
    <property type="match status" value="1"/>
</dbReference>
<accession>A0A4Y6PXC4</accession>
<reference evidence="3 4" key="1">
    <citation type="submission" date="2019-06" db="EMBL/GenBank/DDBJ databases">
        <title>Persicimonas caeni gen. nov., sp. nov., a predatory bacterium isolated from solar saltern.</title>
        <authorList>
            <person name="Wang S."/>
        </authorList>
    </citation>
    <scope>NUCLEOTIDE SEQUENCE [LARGE SCALE GENOMIC DNA]</scope>
    <source>
        <strain evidence="3 4">YN101</strain>
    </source>
</reference>
<evidence type="ECO:0000259" key="2">
    <source>
        <dbReference type="Pfam" id="PF07635"/>
    </source>
</evidence>
<feature type="domain" description="Cytochrome C Planctomycete-type" evidence="2">
    <location>
        <begin position="368"/>
        <end position="424"/>
    </location>
</feature>
<name>A0A4Y6PXC4_PERCE</name>
<dbReference type="OrthoDB" id="5484666at2"/>
<dbReference type="PROSITE" id="PS51257">
    <property type="entry name" value="PROKAR_LIPOPROTEIN"/>
    <property type="match status" value="1"/>
</dbReference>
<organism evidence="3 4">
    <name type="scientific">Persicimonas caeni</name>
    <dbReference type="NCBI Taxonomy" id="2292766"/>
    <lineage>
        <taxon>Bacteria</taxon>
        <taxon>Deltaproteobacteria</taxon>
        <taxon>Bradymonadales</taxon>
        <taxon>Bradymonadaceae</taxon>
        <taxon>Persicimonas</taxon>
    </lineage>
</organism>
<sequence>MTKTTHNLRVALFLVALSLLAGCGDEPTEEEVLGSTIKFEPNRPSSDEGEAVDPYTGDNDLVLEAQQRFRTGLDLHRKVIYRTCTPNGGVCHNQKEYPDLRTPANFFSTIGAPCNVQPGEWESVYDRCERPGDRFKLSDHDFNEIEIGWLEYIPGEEEQDYGDENMPDAESPGLHIYLHDPVNIDRNETYSTGQFIRTFVDADGKVKDLVFANFRTRWWILDDGRHLMAEVRNYQVDTINELMSVGIVQGDTNRNGTYGAREAKPATLLEPGKPDESYLIGRLRGTMGGEPVPGSRMPLANQPLSIPEMLALFCFVEGLDANADSPPDGTSPIDYKDCSYSEDPESLNLLGEGVTWSGRVSRILEANCGGCHGGAQPAAELNLTDDEAYTTLLGASQQQPDLNLVEPGSPEESYLWLKITDDESITGSAMPIDPLNGTRTLTQAELDDIRTWIENGAMDE</sequence>
<dbReference type="EMBL" id="CP041186">
    <property type="protein sequence ID" value="QDG52789.1"/>
    <property type="molecule type" value="Genomic_DNA"/>
</dbReference>
<feature type="chain" id="PRO_5030106619" description="Cytochrome C Planctomycete-type domain-containing protein" evidence="1">
    <location>
        <begin position="22"/>
        <end position="460"/>
    </location>
</feature>
<dbReference type="InterPro" id="IPR011429">
    <property type="entry name" value="Cyt_c_Planctomycete-type"/>
</dbReference>
<dbReference type="RefSeq" id="WP_141199252.1">
    <property type="nucleotide sequence ID" value="NZ_CP041186.1"/>
</dbReference>
<gene>
    <name evidence="3" type="ORF">FIV42_19180</name>
</gene>
<evidence type="ECO:0000313" key="3">
    <source>
        <dbReference type="EMBL" id="QDG52789.1"/>
    </source>
</evidence>
<dbReference type="AlphaFoldDB" id="A0A4Y6PXC4"/>
<evidence type="ECO:0000313" key="4">
    <source>
        <dbReference type="Proteomes" id="UP000315995"/>
    </source>
</evidence>
<evidence type="ECO:0000256" key="1">
    <source>
        <dbReference type="SAM" id="SignalP"/>
    </source>
</evidence>
<accession>A0A5B8Y8S8</accession>
<feature type="signal peptide" evidence="1">
    <location>
        <begin position="1"/>
        <end position="21"/>
    </location>
</feature>
<protein>
    <recommendedName>
        <fullName evidence="2">Cytochrome C Planctomycete-type domain-containing protein</fullName>
    </recommendedName>
</protein>
<proteinExistence type="predicted"/>